<dbReference type="PANTHER" id="PTHR32494">
    <property type="entry name" value="ALLANTOATE DEIMINASE-RELATED"/>
    <property type="match status" value="1"/>
</dbReference>
<evidence type="ECO:0000256" key="1">
    <source>
        <dbReference type="ARBA" id="ARBA00006247"/>
    </source>
</evidence>
<dbReference type="EMBL" id="MVGC01000062">
    <property type="protein sequence ID" value="RJE24981.1"/>
    <property type="molecule type" value="Genomic_DNA"/>
</dbReference>
<evidence type="ECO:0000313" key="3">
    <source>
        <dbReference type="EMBL" id="RJE24981.1"/>
    </source>
</evidence>
<dbReference type="Proteomes" id="UP000266188">
    <property type="component" value="Unassembled WGS sequence"/>
</dbReference>
<keyword evidence="4" id="KW-1185">Reference proteome</keyword>
<proteinExistence type="inferred from homology"/>
<dbReference type="SUPFAM" id="SSF55031">
    <property type="entry name" value="Bacterial exopeptidase dimerisation domain"/>
    <property type="match status" value="1"/>
</dbReference>
<dbReference type="PIRSF" id="PIRSF001235">
    <property type="entry name" value="Amidase_carbamoylase"/>
    <property type="match status" value="1"/>
</dbReference>
<organism evidence="3 4">
    <name type="scientific">Aspergillus sclerotialis</name>
    <dbReference type="NCBI Taxonomy" id="2070753"/>
    <lineage>
        <taxon>Eukaryota</taxon>
        <taxon>Fungi</taxon>
        <taxon>Dikarya</taxon>
        <taxon>Ascomycota</taxon>
        <taxon>Pezizomycotina</taxon>
        <taxon>Eurotiomycetes</taxon>
        <taxon>Eurotiomycetidae</taxon>
        <taxon>Eurotiales</taxon>
        <taxon>Aspergillaceae</taxon>
        <taxon>Aspergillus</taxon>
        <taxon>Aspergillus subgen. Polypaecilum</taxon>
    </lineage>
</organism>
<gene>
    <name evidence="3" type="ORF">PHISCL_02692</name>
</gene>
<dbReference type="STRING" id="2070753.A0A3A3A6J5"/>
<evidence type="ECO:0000313" key="4">
    <source>
        <dbReference type="Proteomes" id="UP000266188"/>
    </source>
</evidence>
<evidence type="ECO:0000256" key="2">
    <source>
        <dbReference type="ARBA" id="ARBA00022801"/>
    </source>
</evidence>
<name>A0A3A3A6J5_9EURO</name>
<accession>A0A3A3A6J5</accession>
<dbReference type="Gene3D" id="3.30.70.360">
    <property type="match status" value="1"/>
</dbReference>
<dbReference type="NCBIfam" id="TIGR01879">
    <property type="entry name" value="hydantase"/>
    <property type="match status" value="1"/>
</dbReference>
<dbReference type="InterPro" id="IPR036264">
    <property type="entry name" value="Bact_exopeptidase_dim_dom"/>
</dbReference>
<dbReference type="AlphaFoldDB" id="A0A3A3A6J5"/>
<sequence>MSHPVHAHINSDLLWSKIMETSKFGGLSEPQGAMNRLALSDEDQQARKYFIAYAEELGCDIQIDAAGNIFAIWRGQDSQVLRPDLPPIGMGSHLDTQPLGGRFDGILGVLAALEVIRAVKESGTVIHRPLAAIDWTNEEGARFPAMCSGSGVWAGRKSISDLYALESLASRGTTFKSELQRIGYLGPIPCSHESPMKLSAHFELHIEQAPRLERSSNTVGVVTGVQGMRWLNITITGREGHAGSTILSERQDALVAASKLVLYVESEAKRVNGFGTVGFLKPRTESPNQVVGGVHLMIDLRHPENDILDEQEANFRSILQDLKRTNRISDFTFARSWVNPTVSFDSDALLCVRKAAASTAPGSWMDLISWAGHDSAETAHVCPTAMIFVPSKDGLSHTPAEWTDKEHWYV</sequence>
<dbReference type="InterPro" id="IPR010158">
    <property type="entry name" value="Amidase_Cbmase"/>
</dbReference>
<dbReference type="PANTHER" id="PTHR32494:SF5">
    <property type="entry name" value="ALLANTOATE AMIDOHYDROLASE"/>
    <property type="match status" value="1"/>
</dbReference>
<keyword evidence="2" id="KW-0378">Hydrolase</keyword>
<protein>
    <submittedName>
        <fullName evidence="3">Beta-alanine synthase</fullName>
    </submittedName>
</protein>
<dbReference type="CDD" id="cd03884">
    <property type="entry name" value="M20_bAS"/>
    <property type="match status" value="1"/>
</dbReference>
<dbReference type="OrthoDB" id="4676at2759"/>
<dbReference type="GO" id="GO:0016813">
    <property type="term" value="F:hydrolase activity, acting on carbon-nitrogen (but not peptide) bonds, in linear amidines"/>
    <property type="evidence" value="ECO:0007669"/>
    <property type="project" value="InterPro"/>
</dbReference>
<dbReference type="InterPro" id="IPR002933">
    <property type="entry name" value="Peptidase_M20"/>
</dbReference>
<comment type="caution">
    <text evidence="3">The sequence shown here is derived from an EMBL/GenBank/DDBJ whole genome shotgun (WGS) entry which is preliminary data.</text>
</comment>
<dbReference type="Pfam" id="PF01546">
    <property type="entry name" value="Peptidase_M20"/>
    <property type="match status" value="1"/>
</dbReference>
<dbReference type="SUPFAM" id="SSF53187">
    <property type="entry name" value="Zn-dependent exopeptidases"/>
    <property type="match status" value="1"/>
</dbReference>
<comment type="similarity">
    <text evidence="1">Belongs to the peptidase M20A family.</text>
</comment>
<reference evidence="4" key="1">
    <citation type="submission" date="2017-02" db="EMBL/GenBank/DDBJ databases">
        <authorList>
            <person name="Tafer H."/>
            <person name="Lopandic K."/>
        </authorList>
    </citation>
    <scope>NUCLEOTIDE SEQUENCE [LARGE SCALE GENOMIC DNA]</scope>
    <source>
        <strain evidence="4">CBS 366.77</strain>
    </source>
</reference>
<dbReference type="Gene3D" id="3.40.630.10">
    <property type="entry name" value="Zn peptidases"/>
    <property type="match status" value="1"/>
</dbReference>